<feature type="domain" description="Myb/SANT-like DNA-binding" evidence="6">
    <location>
        <begin position="12"/>
        <end position="89"/>
    </location>
</feature>
<dbReference type="PANTHER" id="PTHR21411">
    <property type="entry name" value="APONTIC"/>
    <property type="match status" value="1"/>
</dbReference>
<keyword evidence="3" id="KW-0805">Transcription regulation</keyword>
<gene>
    <name evidence="7" type="ORF">ANN_27696</name>
</gene>
<dbReference type="Proteomes" id="UP001148838">
    <property type="component" value="Unassembled WGS sequence"/>
</dbReference>
<name>A0ABQ8RUW7_PERAM</name>
<evidence type="ECO:0000256" key="2">
    <source>
        <dbReference type="ARBA" id="ARBA00016807"/>
    </source>
</evidence>
<evidence type="ECO:0000313" key="8">
    <source>
        <dbReference type="Proteomes" id="UP001148838"/>
    </source>
</evidence>
<dbReference type="EMBL" id="JAJSOF020000042">
    <property type="protein sequence ID" value="KAJ4425502.1"/>
    <property type="molecule type" value="Genomic_DNA"/>
</dbReference>
<protein>
    <recommendedName>
        <fullName evidence="2">Regulatory protein zeste</fullName>
    </recommendedName>
</protein>
<dbReference type="PANTHER" id="PTHR21411:SF0">
    <property type="entry name" value="REGULATORY PROTEIN ZESTE"/>
    <property type="match status" value="1"/>
</dbReference>
<proteinExistence type="predicted"/>
<keyword evidence="8" id="KW-1185">Reference proteome</keyword>
<dbReference type="InterPro" id="IPR028002">
    <property type="entry name" value="Myb_DNA-bind_5"/>
</dbReference>
<organism evidence="7 8">
    <name type="scientific">Periplaneta americana</name>
    <name type="common">American cockroach</name>
    <name type="synonym">Blatta americana</name>
    <dbReference type="NCBI Taxonomy" id="6978"/>
    <lineage>
        <taxon>Eukaryota</taxon>
        <taxon>Metazoa</taxon>
        <taxon>Ecdysozoa</taxon>
        <taxon>Arthropoda</taxon>
        <taxon>Hexapoda</taxon>
        <taxon>Insecta</taxon>
        <taxon>Pterygota</taxon>
        <taxon>Neoptera</taxon>
        <taxon>Polyneoptera</taxon>
        <taxon>Dictyoptera</taxon>
        <taxon>Blattodea</taxon>
        <taxon>Blattoidea</taxon>
        <taxon>Blattidae</taxon>
        <taxon>Blattinae</taxon>
        <taxon>Periplaneta</taxon>
    </lineage>
</organism>
<comment type="function">
    <text evidence="5">Involved in transvection phenomena (= synapsis-dependent gene expression), where the synaptic pairing of chromosomes carrying genes with which zeste interacts influences the expression of these genes. Zeste binds to DNA and stimulates transcription from a nearby promoter.</text>
</comment>
<evidence type="ECO:0000256" key="1">
    <source>
        <dbReference type="ARBA" id="ARBA00011764"/>
    </source>
</evidence>
<evidence type="ECO:0000256" key="5">
    <source>
        <dbReference type="ARBA" id="ARBA00025466"/>
    </source>
</evidence>
<dbReference type="Pfam" id="PF13873">
    <property type="entry name" value="Myb_DNA-bind_5"/>
    <property type="match status" value="1"/>
</dbReference>
<evidence type="ECO:0000256" key="4">
    <source>
        <dbReference type="ARBA" id="ARBA00023163"/>
    </source>
</evidence>
<evidence type="ECO:0000256" key="3">
    <source>
        <dbReference type="ARBA" id="ARBA00023015"/>
    </source>
</evidence>
<keyword evidence="4" id="KW-0804">Transcription</keyword>
<evidence type="ECO:0000313" key="7">
    <source>
        <dbReference type="EMBL" id="KAJ4425502.1"/>
    </source>
</evidence>
<reference evidence="7 8" key="1">
    <citation type="journal article" date="2022" name="Allergy">
        <title>Genome assembly and annotation of Periplaneta americana reveal a comprehensive cockroach allergen profile.</title>
        <authorList>
            <person name="Wang L."/>
            <person name="Xiong Q."/>
            <person name="Saelim N."/>
            <person name="Wang L."/>
            <person name="Nong W."/>
            <person name="Wan A.T."/>
            <person name="Shi M."/>
            <person name="Liu X."/>
            <person name="Cao Q."/>
            <person name="Hui J.H.L."/>
            <person name="Sookrung N."/>
            <person name="Leung T.F."/>
            <person name="Tungtrongchitr A."/>
            <person name="Tsui S.K.W."/>
        </authorList>
    </citation>
    <scope>NUCLEOTIDE SEQUENCE [LARGE SCALE GENOMIC DNA]</scope>
    <source>
        <strain evidence="7">PWHHKU_190912</strain>
    </source>
</reference>
<comment type="caution">
    <text evidence="7">The sequence shown here is derived from an EMBL/GenBank/DDBJ whole genome shotgun (WGS) entry which is preliminary data.</text>
</comment>
<sequence>MSMSDSNKKKPRGPNFSSIDRALLLNIVEGYMNIIENKKTDAVWSKEKEKAWADIAVDFNRCSSEGERTATQLKTAYENYKRRIKKAAADDKAELHKTGGGSFKRKLDVDGERLIAKLHHNFTPLCNPCDSDGQYQVIEDVAADPVSYIESVETYFDGPLPVMSVEEVQTESHEEVVAHETVLSPSQSPSVNISEAIPTAGLQQQMQITTSRPTARKHKRNRMEIYTSSKVDFNDLRCRLLLEKHSMEMKILKTNLEVARVELEIKKAILANEFKN</sequence>
<accession>A0ABQ8RUW7</accession>
<comment type="subunit">
    <text evidence="1">Self-associates forming complexes of several hundred monomers.</text>
</comment>
<evidence type="ECO:0000259" key="6">
    <source>
        <dbReference type="Pfam" id="PF13873"/>
    </source>
</evidence>